<dbReference type="SUPFAM" id="SSF52540">
    <property type="entry name" value="P-loop containing nucleoside triphosphate hydrolases"/>
    <property type="match status" value="1"/>
</dbReference>
<dbReference type="Proteomes" id="UP000017836">
    <property type="component" value="Unassembled WGS sequence"/>
</dbReference>
<feature type="compositionally biased region" description="Acidic residues" evidence="4">
    <location>
        <begin position="46"/>
        <end position="60"/>
    </location>
</feature>
<evidence type="ECO:0000313" key="6">
    <source>
        <dbReference type="EMBL" id="ERN17441.1"/>
    </source>
</evidence>
<feature type="domain" description="Helicase ATP-binding" evidence="5">
    <location>
        <begin position="215"/>
        <end position="370"/>
    </location>
</feature>
<keyword evidence="1" id="KW-0547">Nucleotide-binding</keyword>
<keyword evidence="3" id="KW-0067">ATP-binding</keyword>
<evidence type="ECO:0000313" key="7">
    <source>
        <dbReference type="Proteomes" id="UP000017836"/>
    </source>
</evidence>
<dbReference type="CDD" id="cd18008">
    <property type="entry name" value="DEXDc_SHPRH-like"/>
    <property type="match status" value="1"/>
</dbReference>
<name>U5CVT7_AMBTC</name>
<dbReference type="PANTHER" id="PTHR45626:SF12">
    <property type="entry name" value="DNA REPAIR PROTEIN RAD16"/>
    <property type="match status" value="1"/>
</dbReference>
<dbReference type="EMBL" id="KI392350">
    <property type="protein sequence ID" value="ERN17441.1"/>
    <property type="molecule type" value="Genomic_DNA"/>
</dbReference>
<feature type="compositionally biased region" description="Polar residues" evidence="4">
    <location>
        <begin position="17"/>
        <end position="30"/>
    </location>
</feature>
<protein>
    <recommendedName>
        <fullName evidence="5">Helicase ATP-binding domain-containing protein</fullName>
    </recommendedName>
</protein>
<dbReference type="GO" id="GO:0016787">
    <property type="term" value="F:hydrolase activity"/>
    <property type="evidence" value="ECO:0007669"/>
    <property type="project" value="UniProtKB-KW"/>
</dbReference>
<evidence type="ECO:0000256" key="2">
    <source>
        <dbReference type="ARBA" id="ARBA00022801"/>
    </source>
</evidence>
<dbReference type="STRING" id="13333.U5CVT7"/>
<dbReference type="InterPro" id="IPR027417">
    <property type="entry name" value="P-loop_NTPase"/>
</dbReference>
<organism evidence="6 7">
    <name type="scientific">Amborella trichopoda</name>
    <dbReference type="NCBI Taxonomy" id="13333"/>
    <lineage>
        <taxon>Eukaryota</taxon>
        <taxon>Viridiplantae</taxon>
        <taxon>Streptophyta</taxon>
        <taxon>Embryophyta</taxon>
        <taxon>Tracheophyta</taxon>
        <taxon>Spermatophyta</taxon>
        <taxon>Magnoliopsida</taxon>
        <taxon>Amborellales</taxon>
        <taxon>Amborellaceae</taxon>
        <taxon>Amborella</taxon>
    </lineage>
</organism>
<evidence type="ECO:0000256" key="3">
    <source>
        <dbReference type="ARBA" id="ARBA00022840"/>
    </source>
</evidence>
<feature type="region of interest" description="Disordered" evidence="4">
    <location>
        <begin position="1"/>
        <end position="91"/>
    </location>
</feature>
<keyword evidence="2" id="KW-0378">Hydrolase</keyword>
<dbReference type="InterPro" id="IPR050628">
    <property type="entry name" value="SNF2_RAD54_helicase_TF"/>
</dbReference>
<accession>U5CVT7</accession>
<dbReference type="InterPro" id="IPR000330">
    <property type="entry name" value="SNF2_N"/>
</dbReference>
<evidence type="ECO:0000256" key="1">
    <source>
        <dbReference type="ARBA" id="ARBA00022741"/>
    </source>
</evidence>
<dbReference type="eggNOG" id="KOG1002">
    <property type="taxonomic scope" value="Eukaryota"/>
</dbReference>
<dbReference type="InterPro" id="IPR038718">
    <property type="entry name" value="SNF2-like_sf"/>
</dbReference>
<evidence type="ECO:0000259" key="5">
    <source>
        <dbReference type="PROSITE" id="PS51192"/>
    </source>
</evidence>
<dbReference type="HOGENOM" id="CLU_748732_0_0_1"/>
<gene>
    <name evidence="6" type="ORF">AMTR_s00037p00234430</name>
</gene>
<dbReference type="AlphaFoldDB" id="U5CVT7"/>
<evidence type="ECO:0000256" key="4">
    <source>
        <dbReference type="SAM" id="MobiDB-lite"/>
    </source>
</evidence>
<dbReference type="Pfam" id="PF00176">
    <property type="entry name" value="SNF2-rel_dom"/>
    <property type="match status" value="1"/>
</dbReference>
<dbReference type="Gene3D" id="3.40.50.10810">
    <property type="entry name" value="Tandem AAA-ATPase domain"/>
    <property type="match status" value="1"/>
</dbReference>
<reference evidence="7" key="1">
    <citation type="journal article" date="2013" name="Science">
        <title>The Amborella genome and the evolution of flowering plants.</title>
        <authorList>
            <consortium name="Amborella Genome Project"/>
        </authorList>
    </citation>
    <scope>NUCLEOTIDE SEQUENCE [LARGE SCALE GENOMIC DNA]</scope>
</reference>
<feature type="compositionally biased region" description="Polar residues" evidence="4">
    <location>
        <begin position="65"/>
        <end position="74"/>
    </location>
</feature>
<dbReference type="SMART" id="SM00487">
    <property type="entry name" value="DEXDc"/>
    <property type="match status" value="1"/>
</dbReference>
<dbReference type="Gramene" id="ERN17441">
    <property type="protein sequence ID" value="ERN17441"/>
    <property type="gene ID" value="AMTR_s00037p00234430"/>
</dbReference>
<sequence>MVRRKAIPVRREAIPVGSSTGGATDFSVSFTEERARRQRNARTSDSEESWSSDSSESDESLEPKVQSQRQTRPQVNAAVKEEAGDAPEVNDVIDSLRVPKPSETEEDLNMNRSPIRDVVDADMIQKNPGVAALRNMRKIYRPTWNFPHKYHFPRLPWEKWEEENIDWLNDSGKKDIELDPLAPSNGGTPDSIDPSPEILVPLFQFQREWLSWSMKQEESEMRGGILADEMGMGKTLQAISLVLKARKLPNPFVKPKMPIDGGLPRVKGTLVVCPLVAINQWKYEIYRFTAQGSNTVLIYHGTKRFKDALQFSEYDFILTTYSMVVADYRKNVISPKPKKQTKKLFPASGPFHLHSVKWERIILDEVNFVQ</sequence>
<keyword evidence="7" id="KW-1185">Reference proteome</keyword>
<proteinExistence type="predicted"/>
<dbReference type="GO" id="GO:0005524">
    <property type="term" value="F:ATP binding"/>
    <property type="evidence" value="ECO:0007669"/>
    <property type="project" value="UniProtKB-KW"/>
</dbReference>
<dbReference type="PANTHER" id="PTHR45626">
    <property type="entry name" value="TRANSCRIPTION TERMINATION FACTOR 2-RELATED"/>
    <property type="match status" value="1"/>
</dbReference>
<dbReference type="PROSITE" id="PS51192">
    <property type="entry name" value="HELICASE_ATP_BIND_1"/>
    <property type="match status" value="1"/>
</dbReference>
<dbReference type="InterPro" id="IPR014001">
    <property type="entry name" value="Helicase_ATP-bd"/>
</dbReference>